<dbReference type="PANTHER" id="PTHR31061">
    <property type="entry name" value="LD22376P"/>
    <property type="match status" value="1"/>
</dbReference>
<keyword evidence="4" id="KW-1185">Reference proteome</keyword>
<comment type="caution">
    <text evidence="3">The sequence shown here is derived from an EMBL/GenBank/DDBJ whole genome shotgun (WGS) entry which is preliminary data.</text>
</comment>
<keyword evidence="1" id="KW-1133">Transmembrane helix</keyword>
<protein>
    <submittedName>
        <fullName evidence="3">Membrane protein</fullName>
    </submittedName>
</protein>
<evidence type="ECO:0000259" key="2">
    <source>
        <dbReference type="Pfam" id="PF07786"/>
    </source>
</evidence>
<evidence type="ECO:0000256" key="1">
    <source>
        <dbReference type="SAM" id="Phobius"/>
    </source>
</evidence>
<name>A0A916XIR9_9BURK</name>
<feature type="transmembrane region" description="Helical" evidence="1">
    <location>
        <begin position="287"/>
        <end position="311"/>
    </location>
</feature>
<feature type="transmembrane region" description="Helical" evidence="1">
    <location>
        <begin position="227"/>
        <end position="244"/>
    </location>
</feature>
<feature type="transmembrane region" description="Helical" evidence="1">
    <location>
        <begin position="53"/>
        <end position="70"/>
    </location>
</feature>
<gene>
    <name evidence="3" type="ORF">GCM10011396_20830</name>
</gene>
<dbReference type="RefSeq" id="WP_229751035.1">
    <property type="nucleotide sequence ID" value="NZ_BMED01000002.1"/>
</dbReference>
<organism evidence="3 4">
    <name type="scientific">Undibacterium terreum</name>
    <dbReference type="NCBI Taxonomy" id="1224302"/>
    <lineage>
        <taxon>Bacteria</taxon>
        <taxon>Pseudomonadati</taxon>
        <taxon>Pseudomonadota</taxon>
        <taxon>Betaproteobacteria</taxon>
        <taxon>Burkholderiales</taxon>
        <taxon>Oxalobacteraceae</taxon>
        <taxon>Undibacterium</taxon>
    </lineage>
</organism>
<reference evidence="3" key="2">
    <citation type="submission" date="2020-09" db="EMBL/GenBank/DDBJ databases">
        <authorList>
            <person name="Sun Q."/>
            <person name="Zhou Y."/>
        </authorList>
    </citation>
    <scope>NUCLEOTIDE SEQUENCE</scope>
    <source>
        <strain evidence="3">CGMCC 1.10998</strain>
    </source>
</reference>
<feature type="transmembrane region" description="Helical" evidence="1">
    <location>
        <begin position="144"/>
        <end position="164"/>
    </location>
</feature>
<dbReference type="Pfam" id="PF07786">
    <property type="entry name" value="HGSNAT_cat"/>
    <property type="match status" value="1"/>
</dbReference>
<feature type="transmembrane region" description="Helical" evidence="1">
    <location>
        <begin position="331"/>
        <end position="352"/>
    </location>
</feature>
<dbReference type="EMBL" id="BMED01000002">
    <property type="protein sequence ID" value="GGC73480.1"/>
    <property type="molecule type" value="Genomic_DNA"/>
</dbReference>
<accession>A0A916XIR9</accession>
<dbReference type="Proteomes" id="UP000637423">
    <property type="component" value="Unassembled WGS sequence"/>
</dbReference>
<keyword evidence="1" id="KW-0812">Transmembrane</keyword>
<keyword evidence="1" id="KW-0472">Membrane</keyword>
<dbReference type="PANTHER" id="PTHR31061:SF24">
    <property type="entry name" value="LD22376P"/>
    <property type="match status" value="1"/>
</dbReference>
<feature type="transmembrane region" description="Helical" evidence="1">
    <location>
        <begin position="115"/>
        <end position="137"/>
    </location>
</feature>
<proteinExistence type="predicted"/>
<feature type="transmembrane region" description="Helical" evidence="1">
    <location>
        <begin position="91"/>
        <end position="109"/>
    </location>
</feature>
<dbReference type="AlphaFoldDB" id="A0A916XIR9"/>
<evidence type="ECO:0000313" key="3">
    <source>
        <dbReference type="EMBL" id="GGC73480.1"/>
    </source>
</evidence>
<sequence>MNTARSAMRLSSIDALRGLTVAAMLMVNSAGDWNHVYPWLEHAEWNGCTPADFIFPFFLLIVGVSLSLALGPKMESGAQPAQLARTVLLRAARIVLLGIALHVVAWALLEGRGFRLLGVLQRIGICFGFAGLLLVYVRNGFIQWGIFAAILLGYWTLLMAGGSLQPDTNLADKIDTVLLGKYAYLYDAASGKAHDPEGWLSTLPSVATVLLGIRAGEWLRKGQSSRLAAVGIAACLAGAVWALVLPLNKQLWTPSFVLWTGGFALLAIGLAHYLIDLRGWPALGRSFGVNAIAAYAGSWIATCVLAGSGAMMPLYKALFEVPLTPLVGPGFASAAFAAVFTMLWWLLMRLFYRRGWRITI</sequence>
<evidence type="ECO:0000313" key="4">
    <source>
        <dbReference type="Proteomes" id="UP000637423"/>
    </source>
</evidence>
<feature type="transmembrane region" description="Helical" evidence="1">
    <location>
        <begin position="256"/>
        <end position="275"/>
    </location>
</feature>
<dbReference type="InterPro" id="IPR012429">
    <property type="entry name" value="HGSNAT_cat"/>
</dbReference>
<feature type="domain" description="Heparan-alpha-glucosaminide N-acetyltransferase catalytic" evidence="2">
    <location>
        <begin position="9"/>
        <end position="229"/>
    </location>
</feature>
<reference evidence="3" key="1">
    <citation type="journal article" date="2014" name="Int. J. Syst. Evol. Microbiol.">
        <title>Complete genome sequence of Corynebacterium casei LMG S-19264T (=DSM 44701T), isolated from a smear-ripened cheese.</title>
        <authorList>
            <consortium name="US DOE Joint Genome Institute (JGI-PGF)"/>
            <person name="Walter F."/>
            <person name="Albersmeier A."/>
            <person name="Kalinowski J."/>
            <person name="Ruckert C."/>
        </authorList>
    </citation>
    <scope>NUCLEOTIDE SEQUENCE</scope>
    <source>
        <strain evidence="3">CGMCC 1.10998</strain>
    </source>
</reference>